<dbReference type="EMBL" id="LSMT01000080">
    <property type="protein sequence ID" value="PFX28638.1"/>
    <property type="molecule type" value="Genomic_DNA"/>
</dbReference>
<dbReference type="Proteomes" id="UP000225706">
    <property type="component" value="Unassembled WGS sequence"/>
</dbReference>
<keyword evidence="3" id="KW-1185">Reference proteome</keyword>
<gene>
    <name evidence="2" type="ORF">AWC38_SpisGene6641</name>
</gene>
<evidence type="ECO:0000313" key="3">
    <source>
        <dbReference type="Proteomes" id="UP000225706"/>
    </source>
</evidence>
<protein>
    <submittedName>
        <fullName evidence="2">Uncharacterized protein</fullName>
    </submittedName>
</protein>
<evidence type="ECO:0000256" key="1">
    <source>
        <dbReference type="SAM" id="MobiDB-lite"/>
    </source>
</evidence>
<proteinExistence type="predicted"/>
<reference evidence="3" key="1">
    <citation type="journal article" date="2017" name="bioRxiv">
        <title>Comparative analysis of the genomes of Stylophora pistillata and Acropora digitifera provides evidence for extensive differences between species of corals.</title>
        <authorList>
            <person name="Voolstra C.R."/>
            <person name="Li Y."/>
            <person name="Liew Y.J."/>
            <person name="Baumgarten S."/>
            <person name="Zoccola D."/>
            <person name="Flot J.-F."/>
            <person name="Tambutte S."/>
            <person name="Allemand D."/>
            <person name="Aranda M."/>
        </authorList>
    </citation>
    <scope>NUCLEOTIDE SEQUENCE [LARGE SCALE GENOMIC DNA]</scope>
</reference>
<dbReference type="AlphaFoldDB" id="A0A2B4SJ81"/>
<feature type="region of interest" description="Disordered" evidence="1">
    <location>
        <begin position="39"/>
        <end position="95"/>
    </location>
</feature>
<feature type="compositionally biased region" description="Basic residues" evidence="1">
    <location>
        <begin position="64"/>
        <end position="75"/>
    </location>
</feature>
<feature type="compositionally biased region" description="Basic and acidic residues" evidence="1">
    <location>
        <begin position="39"/>
        <end position="48"/>
    </location>
</feature>
<organism evidence="2 3">
    <name type="scientific">Stylophora pistillata</name>
    <name type="common">Smooth cauliflower coral</name>
    <dbReference type="NCBI Taxonomy" id="50429"/>
    <lineage>
        <taxon>Eukaryota</taxon>
        <taxon>Metazoa</taxon>
        <taxon>Cnidaria</taxon>
        <taxon>Anthozoa</taxon>
        <taxon>Hexacorallia</taxon>
        <taxon>Scleractinia</taxon>
        <taxon>Astrocoeniina</taxon>
        <taxon>Pocilloporidae</taxon>
        <taxon>Stylophora</taxon>
    </lineage>
</organism>
<feature type="compositionally biased region" description="Basic and acidic residues" evidence="1">
    <location>
        <begin position="76"/>
        <end position="92"/>
    </location>
</feature>
<evidence type="ECO:0000313" key="2">
    <source>
        <dbReference type="EMBL" id="PFX28638.1"/>
    </source>
</evidence>
<name>A0A2B4SJ81_STYPI</name>
<comment type="caution">
    <text evidence="2">The sequence shown here is derived from an EMBL/GenBank/DDBJ whole genome shotgun (WGS) entry which is preliminary data.</text>
</comment>
<feature type="region of interest" description="Disordered" evidence="1">
    <location>
        <begin position="162"/>
        <end position="191"/>
    </location>
</feature>
<accession>A0A2B4SJ81</accession>
<sequence length="282" mass="32059">MPRLKVNVNGKKYTISGITRETCSKQILCALAKVDAELRSRQTTESRGDPLVNASGSCEEKSRSPKKVRETRKKFKKEEKCARGMKTENKQRERTKRFNGKVRITKLREESSNDGIQFSSGISEAVEKSSVNQQNCLPSLNKREGLREEVIESSLRAREDLDGTIKGRDTSSVDSKESNLEDRAQDTDHDTGIKHGEYIVAELVSSETDIEISDECTCVYIDSETEELQKEIEKMRSDLKLTESKLIEQKEIIEMLNVLLDNDDDEYCANCDVNDDVNKRIH</sequence>